<evidence type="ECO:0008006" key="3">
    <source>
        <dbReference type="Google" id="ProtNLM"/>
    </source>
</evidence>
<evidence type="ECO:0000313" key="1">
    <source>
        <dbReference type="EMBL" id="SKC97322.1"/>
    </source>
</evidence>
<organism evidence="1 2">
    <name type="scientific">Chitinophaga ginsengisegetis</name>
    <dbReference type="NCBI Taxonomy" id="393003"/>
    <lineage>
        <taxon>Bacteria</taxon>
        <taxon>Pseudomonadati</taxon>
        <taxon>Bacteroidota</taxon>
        <taxon>Chitinophagia</taxon>
        <taxon>Chitinophagales</taxon>
        <taxon>Chitinophagaceae</taxon>
        <taxon>Chitinophaga</taxon>
    </lineage>
</organism>
<sequence length="319" mass="35714">MKYILFAIIAFVLMNAACTKVEEGFLSDGIRYKSPEIFIPKGITARYPGILFDGSTPPVTFEMLDIRPVGGGKLPAAFTTKYPVWVFKDKMSFDPDTDTTIAELRAKQDSLQELPFEFNPVNGGFLFKSPSANIPNGVYEFDVKATNVNGSKVYKNIARLHIEDPEYIRMTEIPVIPGYDSVTNTFPGEMKGTMELKRISTSGTKVMLKIMDKNGKLFNPKKGEVITRGDRPSFASYARFNPVVVTDTALITDYAIAPYPAKLIPGYVNYLIYYRIPAWFIKMDGAAPKAWSANPRFGFQILFEGSYEVIVRLPNVTKL</sequence>
<keyword evidence="2" id="KW-1185">Reference proteome</keyword>
<dbReference type="Proteomes" id="UP000190166">
    <property type="component" value="Unassembled WGS sequence"/>
</dbReference>
<dbReference type="EMBL" id="FUZZ01000001">
    <property type="protein sequence ID" value="SKC97322.1"/>
    <property type="molecule type" value="Genomic_DNA"/>
</dbReference>
<name>A0A1T5NA37_9BACT</name>
<protein>
    <recommendedName>
        <fullName evidence="3">DUF5007 domain-containing protein</fullName>
    </recommendedName>
</protein>
<evidence type="ECO:0000313" key="2">
    <source>
        <dbReference type="Proteomes" id="UP000190166"/>
    </source>
</evidence>
<dbReference type="STRING" id="393003.SAMN05660461_0889"/>
<reference evidence="1 2" key="1">
    <citation type="submission" date="2017-02" db="EMBL/GenBank/DDBJ databases">
        <authorList>
            <person name="Peterson S.W."/>
        </authorList>
    </citation>
    <scope>NUCLEOTIDE SEQUENCE [LARGE SCALE GENOMIC DNA]</scope>
    <source>
        <strain evidence="1 2">DSM 18108</strain>
    </source>
</reference>
<accession>A0A1T5NA37</accession>
<gene>
    <name evidence="1" type="ORF">SAMN05660461_0889</name>
</gene>
<dbReference type="AlphaFoldDB" id="A0A1T5NA37"/>
<proteinExistence type="predicted"/>
<dbReference type="RefSeq" id="WP_079468194.1">
    <property type="nucleotide sequence ID" value="NZ_FUZZ01000001.1"/>
</dbReference>